<evidence type="ECO:0000256" key="1">
    <source>
        <dbReference type="SAM" id="MobiDB-lite"/>
    </source>
</evidence>
<evidence type="ECO:0000313" key="3">
    <source>
        <dbReference type="Proteomes" id="UP000265520"/>
    </source>
</evidence>
<feature type="compositionally biased region" description="Basic and acidic residues" evidence="1">
    <location>
        <begin position="23"/>
        <end position="43"/>
    </location>
</feature>
<accession>A0A392SDR9</accession>
<sequence>VPNKGEDVIPEGDATDDLLSPAKKKESNEEFHREFSTSRREHP</sequence>
<dbReference type="Proteomes" id="UP000265520">
    <property type="component" value="Unassembled WGS sequence"/>
</dbReference>
<dbReference type="EMBL" id="LXQA010366660">
    <property type="protein sequence ID" value="MCI47061.1"/>
    <property type="molecule type" value="Genomic_DNA"/>
</dbReference>
<proteinExistence type="predicted"/>
<comment type="caution">
    <text evidence="2">The sequence shown here is derived from an EMBL/GenBank/DDBJ whole genome shotgun (WGS) entry which is preliminary data.</text>
</comment>
<dbReference type="AlphaFoldDB" id="A0A392SDR9"/>
<reference evidence="2 3" key="1">
    <citation type="journal article" date="2018" name="Front. Plant Sci.">
        <title>Red Clover (Trifolium pratense) and Zigzag Clover (T. medium) - A Picture of Genomic Similarities and Differences.</title>
        <authorList>
            <person name="Dluhosova J."/>
            <person name="Istvanek J."/>
            <person name="Nedelnik J."/>
            <person name="Repkova J."/>
        </authorList>
    </citation>
    <scope>NUCLEOTIDE SEQUENCE [LARGE SCALE GENOMIC DNA]</scope>
    <source>
        <strain evidence="3">cv. 10/8</strain>
        <tissue evidence="2">Leaf</tissue>
    </source>
</reference>
<name>A0A392SDR9_9FABA</name>
<protein>
    <submittedName>
        <fullName evidence="2">Uncharacterized protein</fullName>
    </submittedName>
</protein>
<keyword evidence="3" id="KW-1185">Reference proteome</keyword>
<evidence type="ECO:0000313" key="2">
    <source>
        <dbReference type="EMBL" id="MCI47061.1"/>
    </source>
</evidence>
<feature type="non-terminal residue" evidence="2">
    <location>
        <position position="1"/>
    </location>
</feature>
<feature type="region of interest" description="Disordered" evidence="1">
    <location>
        <begin position="1"/>
        <end position="43"/>
    </location>
</feature>
<organism evidence="2 3">
    <name type="scientific">Trifolium medium</name>
    <dbReference type="NCBI Taxonomy" id="97028"/>
    <lineage>
        <taxon>Eukaryota</taxon>
        <taxon>Viridiplantae</taxon>
        <taxon>Streptophyta</taxon>
        <taxon>Embryophyta</taxon>
        <taxon>Tracheophyta</taxon>
        <taxon>Spermatophyta</taxon>
        <taxon>Magnoliopsida</taxon>
        <taxon>eudicotyledons</taxon>
        <taxon>Gunneridae</taxon>
        <taxon>Pentapetalae</taxon>
        <taxon>rosids</taxon>
        <taxon>fabids</taxon>
        <taxon>Fabales</taxon>
        <taxon>Fabaceae</taxon>
        <taxon>Papilionoideae</taxon>
        <taxon>50 kb inversion clade</taxon>
        <taxon>NPAAA clade</taxon>
        <taxon>Hologalegina</taxon>
        <taxon>IRL clade</taxon>
        <taxon>Trifolieae</taxon>
        <taxon>Trifolium</taxon>
    </lineage>
</organism>